<dbReference type="HOGENOM" id="CLU_2873787_0_0_1"/>
<organism evidence="1 2">
    <name type="scientific">Dothistroma septosporum (strain NZE10 / CBS 128990)</name>
    <name type="common">Red band needle blight fungus</name>
    <name type="synonym">Mycosphaerella pini</name>
    <dbReference type="NCBI Taxonomy" id="675120"/>
    <lineage>
        <taxon>Eukaryota</taxon>
        <taxon>Fungi</taxon>
        <taxon>Dikarya</taxon>
        <taxon>Ascomycota</taxon>
        <taxon>Pezizomycotina</taxon>
        <taxon>Dothideomycetes</taxon>
        <taxon>Dothideomycetidae</taxon>
        <taxon>Mycosphaerellales</taxon>
        <taxon>Mycosphaerellaceae</taxon>
        <taxon>Dothistroma</taxon>
    </lineage>
</organism>
<feature type="non-terminal residue" evidence="1">
    <location>
        <position position="64"/>
    </location>
</feature>
<reference evidence="1 2" key="2">
    <citation type="journal article" date="2012" name="PLoS Pathog.">
        <title>Diverse lifestyles and strategies of plant pathogenesis encoded in the genomes of eighteen Dothideomycetes fungi.</title>
        <authorList>
            <person name="Ohm R.A."/>
            <person name="Feau N."/>
            <person name="Henrissat B."/>
            <person name="Schoch C.L."/>
            <person name="Horwitz B.A."/>
            <person name="Barry K.W."/>
            <person name="Condon B.J."/>
            <person name="Copeland A.C."/>
            <person name="Dhillon B."/>
            <person name="Glaser F."/>
            <person name="Hesse C.N."/>
            <person name="Kosti I."/>
            <person name="LaButti K."/>
            <person name="Lindquist E.A."/>
            <person name="Lucas S."/>
            <person name="Salamov A.A."/>
            <person name="Bradshaw R.E."/>
            <person name="Ciuffetti L."/>
            <person name="Hamelin R.C."/>
            <person name="Kema G.H.J."/>
            <person name="Lawrence C."/>
            <person name="Scott J.A."/>
            <person name="Spatafora J.W."/>
            <person name="Turgeon B.G."/>
            <person name="de Wit P.J.G.M."/>
            <person name="Zhong S."/>
            <person name="Goodwin S.B."/>
            <person name="Grigoriev I.V."/>
        </authorList>
    </citation>
    <scope>NUCLEOTIDE SEQUENCE [LARGE SCALE GENOMIC DNA]</scope>
    <source>
        <strain evidence="2">NZE10 / CBS 128990</strain>
    </source>
</reference>
<sequence length="64" mass="6955">MHQEGGPDAEGWGVLPRGEGGEEPCRLITWSHDAADGCMCVWTERVSRMEECLSSGSDVCSERA</sequence>
<gene>
    <name evidence="1" type="ORF">DOTSEDRAFT_90530</name>
</gene>
<proteinExistence type="predicted"/>
<evidence type="ECO:0000313" key="1">
    <source>
        <dbReference type="EMBL" id="EME41770.1"/>
    </source>
</evidence>
<dbReference type="Proteomes" id="UP000016933">
    <property type="component" value="Unassembled WGS sequence"/>
</dbReference>
<reference evidence="2" key="1">
    <citation type="journal article" date="2012" name="PLoS Genet.">
        <title>The genomes of the fungal plant pathogens Cladosporium fulvum and Dothistroma septosporum reveal adaptation to different hosts and lifestyles but also signatures of common ancestry.</title>
        <authorList>
            <person name="de Wit P.J.G.M."/>
            <person name="van der Burgt A."/>
            <person name="Oekmen B."/>
            <person name="Stergiopoulos I."/>
            <person name="Abd-Elsalam K.A."/>
            <person name="Aerts A.L."/>
            <person name="Bahkali A.H."/>
            <person name="Beenen H.G."/>
            <person name="Chettri P."/>
            <person name="Cox M.P."/>
            <person name="Datema E."/>
            <person name="de Vries R.P."/>
            <person name="Dhillon B."/>
            <person name="Ganley A.R."/>
            <person name="Griffiths S.A."/>
            <person name="Guo Y."/>
            <person name="Hamelin R.C."/>
            <person name="Henrissat B."/>
            <person name="Kabir M.S."/>
            <person name="Jashni M.K."/>
            <person name="Kema G."/>
            <person name="Klaubauf S."/>
            <person name="Lapidus A."/>
            <person name="Levasseur A."/>
            <person name="Lindquist E."/>
            <person name="Mehrabi R."/>
            <person name="Ohm R.A."/>
            <person name="Owen T.J."/>
            <person name="Salamov A."/>
            <person name="Schwelm A."/>
            <person name="Schijlen E."/>
            <person name="Sun H."/>
            <person name="van den Burg H.A."/>
            <person name="van Ham R.C.H.J."/>
            <person name="Zhang S."/>
            <person name="Goodwin S.B."/>
            <person name="Grigoriev I.V."/>
            <person name="Collemare J."/>
            <person name="Bradshaw R.E."/>
        </authorList>
    </citation>
    <scope>NUCLEOTIDE SEQUENCE [LARGE SCALE GENOMIC DNA]</scope>
    <source>
        <strain evidence="2">NZE10 / CBS 128990</strain>
    </source>
</reference>
<protein>
    <submittedName>
        <fullName evidence="1">Uncharacterized protein</fullName>
    </submittedName>
</protein>
<name>N1PJQ2_DOTSN</name>
<evidence type="ECO:0000313" key="2">
    <source>
        <dbReference type="Proteomes" id="UP000016933"/>
    </source>
</evidence>
<dbReference type="EMBL" id="KB446542">
    <property type="protein sequence ID" value="EME41770.1"/>
    <property type="molecule type" value="Genomic_DNA"/>
</dbReference>
<keyword evidence="2" id="KW-1185">Reference proteome</keyword>
<accession>N1PJQ2</accession>
<dbReference type="AlphaFoldDB" id="N1PJQ2"/>